<dbReference type="RefSeq" id="XP_028326576.1">
    <property type="nucleotide sequence ID" value="XM_028470775.1"/>
</dbReference>
<dbReference type="Gene3D" id="2.60.220.50">
    <property type="match status" value="1"/>
</dbReference>
<dbReference type="GO" id="GO:0007166">
    <property type="term" value="P:cell surface receptor signaling pathway"/>
    <property type="evidence" value="ECO:0007669"/>
    <property type="project" value="InterPro"/>
</dbReference>
<evidence type="ECO:0000259" key="9">
    <source>
        <dbReference type="PROSITE" id="PS50261"/>
    </source>
</evidence>
<gene>
    <name evidence="10" type="primary">LOC114478012</name>
</gene>
<dbReference type="Pfam" id="PF00002">
    <property type="entry name" value="7tm_2"/>
    <property type="match status" value="1"/>
</dbReference>
<dbReference type="PROSITE" id="PS50221">
    <property type="entry name" value="GAIN_B"/>
    <property type="match status" value="1"/>
</dbReference>
<keyword evidence="2 6" id="KW-0812">Transmembrane</keyword>
<feature type="transmembrane region" description="Helical" evidence="6">
    <location>
        <begin position="256"/>
        <end position="274"/>
    </location>
</feature>
<dbReference type="Proteomes" id="UP000694680">
    <property type="component" value="Chromosome 16"/>
</dbReference>
<feature type="transmembrane region" description="Helical" evidence="6">
    <location>
        <begin position="294"/>
        <end position="317"/>
    </location>
</feature>
<reference evidence="10" key="2">
    <citation type="submission" date="2025-08" db="UniProtKB">
        <authorList>
            <consortium name="Ensembl"/>
        </authorList>
    </citation>
    <scope>IDENTIFICATION</scope>
</reference>
<dbReference type="PANTHER" id="PTHR12011">
    <property type="entry name" value="ADHESION G-PROTEIN COUPLED RECEPTOR"/>
    <property type="match status" value="1"/>
</dbReference>
<reference evidence="10" key="3">
    <citation type="submission" date="2025-09" db="UniProtKB">
        <authorList>
            <consortium name="Ensembl"/>
        </authorList>
    </citation>
    <scope>IDENTIFICATION</scope>
</reference>
<evidence type="ECO:0000256" key="5">
    <source>
        <dbReference type="ARBA" id="ARBA00023157"/>
    </source>
</evidence>
<dbReference type="Pfam" id="PF01825">
    <property type="entry name" value="GPS"/>
    <property type="match status" value="1"/>
</dbReference>
<evidence type="ECO:0000256" key="2">
    <source>
        <dbReference type="ARBA" id="ARBA00022692"/>
    </source>
</evidence>
<dbReference type="GO" id="GO:0005886">
    <property type="term" value="C:plasma membrane"/>
    <property type="evidence" value="ECO:0007669"/>
    <property type="project" value="TreeGrafter"/>
</dbReference>
<feature type="signal peptide" evidence="7">
    <location>
        <begin position="1"/>
        <end position="18"/>
    </location>
</feature>
<dbReference type="InterPro" id="IPR057244">
    <property type="entry name" value="GAIN_B"/>
</dbReference>
<feature type="transmembrane region" description="Helical" evidence="6">
    <location>
        <begin position="329"/>
        <end position="353"/>
    </location>
</feature>
<dbReference type="Gene3D" id="1.20.1070.10">
    <property type="entry name" value="Rhodopsin 7-helix transmembrane proteins"/>
    <property type="match status" value="1"/>
</dbReference>
<feature type="domain" description="G-protein coupled receptors family 2 profile 2" evidence="9">
    <location>
        <begin position="220"/>
        <end position="490"/>
    </location>
</feature>
<feature type="transmembrane region" description="Helical" evidence="6">
    <location>
        <begin position="437"/>
        <end position="456"/>
    </location>
</feature>
<evidence type="ECO:0000259" key="8">
    <source>
        <dbReference type="PROSITE" id="PS50221"/>
    </source>
</evidence>
<dbReference type="PANTHER" id="PTHR12011:SF285">
    <property type="entry name" value="ADHESION G PROTEIN-COUPLED RECEPTOR G3"/>
    <property type="match status" value="1"/>
</dbReference>
<dbReference type="Ensembl" id="ENSGWIT00000028309.1">
    <property type="protein sequence ID" value="ENSGWIP00000025924.1"/>
    <property type="gene ID" value="ENSGWIG00000013609.1"/>
</dbReference>
<name>A0A8C5EU20_GOUWI</name>
<dbReference type="PRINTS" id="PR00249">
    <property type="entry name" value="GPCRSECRETIN"/>
</dbReference>
<evidence type="ECO:0000256" key="4">
    <source>
        <dbReference type="ARBA" id="ARBA00023136"/>
    </source>
</evidence>
<feature type="transmembrane region" description="Helical" evidence="6">
    <location>
        <begin position="382"/>
        <end position="408"/>
    </location>
</feature>
<evidence type="ECO:0000256" key="7">
    <source>
        <dbReference type="SAM" id="SignalP"/>
    </source>
</evidence>
<feature type="transmembrane region" description="Helical" evidence="6">
    <location>
        <begin position="468"/>
        <end position="491"/>
    </location>
</feature>
<evidence type="ECO:0000313" key="10">
    <source>
        <dbReference type="Ensembl" id="ENSGWIP00000025924.1"/>
    </source>
</evidence>
<dbReference type="PROSITE" id="PS50261">
    <property type="entry name" value="G_PROTEIN_RECEP_F2_4"/>
    <property type="match status" value="1"/>
</dbReference>
<accession>A0A8C5EU20</accession>
<dbReference type="AlphaFoldDB" id="A0A8C5EU20"/>
<protein>
    <submittedName>
        <fullName evidence="10">Adhesion G-protein coupled receptor G5-like</fullName>
    </submittedName>
</protein>
<evidence type="ECO:0000313" key="11">
    <source>
        <dbReference type="Proteomes" id="UP000694680"/>
    </source>
</evidence>
<sequence length="520" mass="57964">MRIIFFLTALICFPTVQGEGRCEDILKDCLNTISWTRCFEDKIANCTTKRRSIPGFVQLSVNASKEVEANLTNEHRIVVPFSALQKSRGSPLKEHVKVVAMVINSTYFRLAQRSRGRQLHRPEQNTVLGDTVLAVKIGYHPLKNLSQPIKLIFFKRNLEVANGTCVFWVDSGDGKGRWSTDGCKTTNGVSEYICSCNHLSFFAVLVNPVLSVDEKTAVTLSYITYIGSSLSAIFSLISLIIYICLRGRRTEKSLSVHMQLTGALLCLHLGFLLSSFSVQTLGEDSWVCRGLGFFLHWALLASLTWAAVEGFHLYLLLVRVFNIYVRRYILKLSLVGWGLPTLVAGACAIWGVYGKYDLKESMNQISAGQICWMSSQFPQHYAVAFVTTVAFPCLVLLYNGCMLGLVVLKMWRLRQSHRAFGSIRGQSNISREKISMVWKDCATVLGLSCVLGLPWGLMSTTYISTAGIYIFTILNSLQGVFVFLWTVALACKSRTDDNTLSKDTSSQKIITTTFTSTAAE</sequence>
<keyword evidence="11" id="KW-1185">Reference proteome</keyword>
<keyword evidence="7" id="KW-0732">Signal</keyword>
<comment type="subcellular location">
    <subcellularLocation>
        <location evidence="1">Membrane</location>
        <topology evidence="1">Multi-pass membrane protein</topology>
    </subcellularLocation>
</comment>
<keyword evidence="5" id="KW-1015">Disulfide bond</keyword>
<dbReference type="InterPro" id="IPR046338">
    <property type="entry name" value="GAIN_dom_sf"/>
</dbReference>
<dbReference type="InterPro" id="IPR000203">
    <property type="entry name" value="GPS"/>
</dbReference>
<organism evidence="10 11">
    <name type="scientific">Gouania willdenowi</name>
    <name type="common">Blunt-snouted clingfish</name>
    <name type="synonym">Lepadogaster willdenowi</name>
    <dbReference type="NCBI Taxonomy" id="441366"/>
    <lineage>
        <taxon>Eukaryota</taxon>
        <taxon>Metazoa</taxon>
        <taxon>Chordata</taxon>
        <taxon>Craniata</taxon>
        <taxon>Vertebrata</taxon>
        <taxon>Euteleostomi</taxon>
        <taxon>Actinopterygii</taxon>
        <taxon>Neopterygii</taxon>
        <taxon>Teleostei</taxon>
        <taxon>Neoteleostei</taxon>
        <taxon>Acanthomorphata</taxon>
        <taxon>Ovalentaria</taxon>
        <taxon>Blenniimorphae</taxon>
        <taxon>Blenniiformes</taxon>
        <taxon>Gobiesocoidei</taxon>
        <taxon>Gobiesocidae</taxon>
        <taxon>Gobiesocinae</taxon>
        <taxon>Gouania</taxon>
    </lineage>
</organism>
<evidence type="ECO:0000256" key="3">
    <source>
        <dbReference type="ARBA" id="ARBA00022989"/>
    </source>
</evidence>
<proteinExistence type="predicted"/>
<dbReference type="InterPro" id="IPR017981">
    <property type="entry name" value="GPCR_2-like_7TM"/>
</dbReference>
<dbReference type="GO" id="GO:0004930">
    <property type="term" value="F:G protein-coupled receptor activity"/>
    <property type="evidence" value="ECO:0007669"/>
    <property type="project" value="InterPro"/>
</dbReference>
<feature type="domain" description="GAIN-B" evidence="8">
    <location>
        <begin position="54"/>
        <end position="212"/>
    </location>
</feature>
<keyword evidence="4 6" id="KW-0472">Membrane</keyword>
<dbReference type="SMART" id="SM00303">
    <property type="entry name" value="GPS"/>
    <property type="match status" value="1"/>
</dbReference>
<evidence type="ECO:0000256" key="1">
    <source>
        <dbReference type="ARBA" id="ARBA00004141"/>
    </source>
</evidence>
<reference evidence="10" key="1">
    <citation type="submission" date="2020-06" db="EMBL/GenBank/DDBJ databases">
        <authorList>
            <consortium name="Wellcome Sanger Institute Data Sharing"/>
        </authorList>
    </citation>
    <scope>NUCLEOTIDE SEQUENCE [LARGE SCALE GENOMIC DNA]</scope>
</reference>
<feature type="chain" id="PRO_5034259085" evidence="7">
    <location>
        <begin position="19"/>
        <end position="520"/>
    </location>
</feature>
<feature type="transmembrane region" description="Helical" evidence="6">
    <location>
        <begin position="222"/>
        <end position="244"/>
    </location>
</feature>
<dbReference type="InterPro" id="IPR000832">
    <property type="entry name" value="GPCR_2_secretin-like"/>
</dbReference>
<dbReference type="GeneID" id="114478012"/>
<evidence type="ECO:0000256" key="6">
    <source>
        <dbReference type="SAM" id="Phobius"/>
    </source>
</evidence>
<dbReference type="GO" id="GO:0007189">
    <property type="term" value="P:adenylate cyclase-activating G protein-coupled receptor signaling pathway"/>
    <property type="evidence" value="ECO:0007669"/>
    <property type="project" value="TreeGrafter"/>
</dbReference>
<keyword evidence="3 6" id="KW-1133">Transmembrane helix</keyword>